<dbReference type="Proteomes" id="UP000255066">
    <property type="component" value="Unassembled WGS sequence"/>
</dbReference>
<dbReference type="EMBL" id="UGNW01000001">
    <property type="protein sequence ID" value="STX30411.1"/>
    <property type="molecule type" value="Genomic_DNA"/>
</dbReference>
<dbReference type="InterPro" id="IPR050266">
    <property type="entry name" value="AB_hydrolase_sf"/>
</dbReference>
<dbReference type="PANTHER" id="PTHR43798">
    <property type="entry name" value="MONOACYLGLYCEROL LIPASE"/>
    <property type="match status" value="1"/>
</dbReference>
<keyword evidence="2" id="KW-0808">Transferase</keyword>
<dbReference type="SUPFAM" id="SSF53474">
    <property type="entry name" value="alpha/beta-Hydrolases"/>
    <property type="match status" value="1"/>
</dbReference>
<evidence type="ECO:0000313" key="4">
    <source>
        <dbReference type="Proteomes" id="UP000255066"/>
    </source>
</evidence>
<proteinExistence type="predicted"/>
<dbReference type="InterPro" id="IPR029058">
    <property type="entry name" value="AB_hydrolase_fold"/>
</dbReference>
<dbReference type="PANTHER" id="PTHR43798:SF33">
    <property type="entry name" value="HYDROLASE, PUTATIVE (AFU_ORTHOLOGUE AFUA_2G14860)-RELATED"/>
    <property type="match status" value="1"/>
</dbReference>
<evidence type="ECO:0000313" key="2">
    <source>
        <dbReference type="EMBL" id="STX30411.1"/>
    </source>
</evidence>
<name>A0A378I6Z6_9GAMM</name>
<dbReference type="GO" id="GO:0016020">
    <property type="term" value="C:membrane"/>
    <property type="evidence" value="ECO:0007669"/>
    <property type="project" value="TreeGrafter"/>
</dbReference>
<keyword evidence="3" id="KW-1185">Reference proteome</keyword>
<dbReference type="OrthoDB" id="9780765at2"/>
<dbReference type="RefSeq" id="WP_058523807.1">
    <property type="nucleotide sequence ID" value="NZ_CAAAHV010000009.1"/>
</dbReference>
<evidence type="ECO:0000313" key="1">
    <source>
        <dbReference type="EMBL" id="KTC70181.1"/>
    </source>
</evidence>
<reference evidence="1 3" key="1">
    <citation type="submission" date="2015-11" db="EMBL/GenBank/DDBJ databases">
        <title>Genomic analysis of 38 Legionella species identifies large and diverse effector repertoires.</title>
        <authorList>
            <person name="Burstein D."/>
            <person name="Amaro F."/>
            <person name="Zusman T."/>
            <person name="Lifshitz Z."/>
            <person name="Cohen O."/>
            <person name="Gilbert J.A."/>
            <person name="Pupko T."/>
            <person name="Shuman H.A."/>
            <person name="Segal G."/>
        </authorList>
    </citation>
    <scope>NUCLEOTIDE SEQUENCE [LARGE SCALE GENOMIC DNA]</scope>
    <source>
        <strain evidence="1 3">CDC#1407-AL-14</strain>
    </source>
</reference>
<sequence length="256" mass="28569">MRVGDAEIFVKQYKGAGNLNFVLLHNAGGNHRFFTHQIELLQQFGNVFSLDLPGHSGSQGITSYRMSDLSSLVVEVCRQLSLDNVCLIGLNNGADIIIDVMLNKGLPIEHIILIDPPLFLEKEFIAEIEEFIQALDGADYAEFVNSLVNALFIDTDQSTKQIAADAFNQVEKKALQNMFKGLIEWDSQLTSGLSIISCPALCILTDEHHCNYSKLRQEAPQFEIGKVIGSKCWATLEVPEQVNAMIARFLRLNRNK</sequence>
<dbReference type="AlphaFoldDB" id="A0A378I6Z6"/>
<dbReference type="STRING" id="28083.Lbir_1764"/>
<gene>
    <name evidence="1" type="ORF">Lbir_1764</name>
    <name evidence="2" type="ORF">NCTC12437_00165</name>
</gene>
<accession>A0A378I6Z6</accession>
<dbReference type="EMBL" id="LNXT01000025">
    <property type="protein sequence ID" value="KTC70181.1"/>
    <property type="molecule type" value="Genomic_DNA"/>
</dbReference>
<dbReference type="GO" id="GO:0016740">
    <property type="term" value="F:transferase activity"/>
    <property type="evidence" value="ECO:0007669"/>
    <property type="project" value="UniProtKB-KW"/>
</dbReference>
<organism evidence="2 4">
    <name type="scientific">Legionella birminghamensis</name>
    <dbReference type="NCBI Taxonomy" id="28083"/>
    <lineage>
        <taxon>Bacteria</taxon>
        <taxon>Pseudomonadati</taxon>
        <taxon>Pseudomonadota</taxon>
        <taxon>Gammaproteobacteria</taxon>
        <taxon>Legionellales</taxon>
        <taxon>Legionellaceae</taxon>
        <taxon>Legionella</taxon>
    </lineage>
</organism>
<dbReference type="Proteomes" id="UP000054735">
    <property type="component" value="Unassembled WGS sequence"/>
</dbReference>
<protein>
    <submittedName>
        <fullName evidence="1">2-succinyl-6-hydroxy-2, 4-cyclohexadiene-1-carboxylate synthase</fullName>
    </submittedName>
    <submittedName>
        <fullName evidence="2">Acetoin dehydrogenase E2 subunit dihydrolipoyllysine-residue acetyltransferase</fullName>
    </submittedName>
</protein>
<reference evidence="2 4" key="2">
    <citation type="submission" date="2018-06" db="EMBL/GenBank/DDBJ databases">
        <authorList>
            <consortium name="Pathogen Informatics"/>
            <person name="Doyle S."/>
        </authorList>
    </citation>
    <scope>NUCLEOTIDE SEQUENCE [LARGE SCALE GENOMIC DNA]</scope>
    <source>
        <strain evidence="2 4">NCTC12437</strain>
    </source>
</reference>
<evidence type="ECO:0000313" key="3">
    <source>
        <dbReference type="Proteomes" id="UP000054735"/>
    </source>
</evidence>
<dbReference type="Gene3D" id="3.40.50.1820">
    <property type="entry name" value="alpha/beta hydrolase"/>
    <property type="match status" value="1"/>
</dbReference>